<dbReference type="EMBL" id="JAMZMH010000007">
    <property type="protein sequence ID" value="MDT0248841.1"/>
    <property type="molecule type" value="Genomic_DNA"/>
</dbReference>
<comment type="caution">
    <text evidence="1">The sequence shown here is derived from an EMBL/GenBank/DDBJ whole genome shotgun (WGS) entry which is preliminary data.</text>
</comment>
<evidence type="ECO:0000313" key="2">
    <source>
        <dbReference type="Proteomes" id="UP001180729"/>
    </source>
</evidence>
<dbReference type="Proteomes" id="UP001180729">
    <property type="component" value="Unassembled WGS sequence"/>
</dbReference>
<dbReference type="RefSeq" id="WP_141676029.1">
    <property type="nucleotide sequence ID" value="NZ_CAURQM010000011.1"/>
</dbReference>
<organism evidence="1 2">
    <name type="scientific">Actinomyces oris</name>
    <dbReference type="NCBI Taxonomy" id="544580"/>
    <lineage>
        <taxon>Bacteria</taxon>
        <taxon>Bacillati</taxon>
        <taxon>Actinomycetota</taxon>
        <taxon>Actinomycetes</taxon>
        <taxon>Actinomycetales</taxon>
        <taxon>Actinomycetaceae</taxon>
        <taxon>Actinomyces</taxon>
    </lineage>
</organism>
<proteinExistence type="predicted"/>
<evidence type="ECO:0000313" key="1">
    <source>
        <dbReference type="EMBL" id="MDT0248841.1"/>
    </source>
</evidence>
<sequence length="61" mass="6852">MIATTQEPTTFTQKRTKPTKITRVTNTSPELFAGNMRFAQINPEQSEPQEAHCVVPHIIGQ</sequence>
<reference evidence="1" key="1">
    <citation type="submission" date="2022-06" db="EMBL/GenBank/DDBJ databases">
        <title>Draft Genome Sequences of Three Actinomyces oris Strains, Isolated from Healthy Human Feces.</title>
        <authorList>
            <person name="Ye Y."/>
            <person name="Liu C."/>
            <person name="Zhao J."/>
            <person name="Xu J."/>
            <person name="Huang H."/>
            <person name="Wang B."/>
            <person name="Wei J."/>
            <person name="Jing X."/>
        </authorList>
    </citation>
    <scope>NUCLEOTIDE SEQUENCE</scope>
    <source>
        <strain evidence="1">CNGBCC1803368</strain>
    </source>
</reference>
<accession>A0AAE4K4P7</accession>
<dbReference type="AlphaFoldDB" id="A0AAE4K4P7"/>
<gene>
    <name evidence="1" type="ORF">RMW62_07065</name>
</gene>
<protein>
    <submittedName>
        <fullName evidence="1">Uncharacterized protein</fullName>
    </submittedName>
</protein>
<name>A0AAE4K4P7_9ACTO</name>